<dbReference type="GO" id="GO:0005737">
    <property type="term" value="C:cytoplasm"/>
    <property type="evidence" value="ECO:0007669"/>
    <property type="project" value="TreeGrafter"/>
</dbReference>
<evidence type="ECO:0000256" key="1">
    <source>
        <dbReference type="ARBA" id="ARBA00022737"/>
    </source>
</evidence>
<keyword evidence="5" id="KW-1185">Reference proteome</keyword>
<feature type="repeat" description="ANK" evidence="3">
    <location>
        <begin position="63"/>
        <end position="95"/>
    </location>
</feature>
<organism evidence="4 5">
    <name type="scientific">Hucho hucho</name>
    <name type="common">huchen</name>
    <dbReference type="NCBI Taxonomy" id="62062"/>
    <lineage>
        <taxon>Eukaryota</taxon>
        <taxon>Metazoa</taxon>
        <taxon>Chordata</taxon>
        <taxon>Craniata</taxon>
        <taxon>Vertebrata</taxon>
        <taxon>Euteleostomi</taxon>
        <taxon>Actinopterygii</taxon>
        <taxon>Neopterygii</taxon>
        <taxon>Teleostei</taxon>
        <taxon>Protacanthopterygii</taxon>
        <taxon>Salmoniformes</taxon>
        <taxon>Salmonidae</taxon>
        <taxon>Salmoninae</taxon>
        <taxon>Hucho</taxon>
    </lineage>
</organism>
<keyword evidence="1" id="KW-0677">Repeat</keyword>
<reference evidence="4" key="2">
    <citation type="submission" date="2025-08" db="UniProtKB">
        <authorList>
            <consortium name="Ensembl"/>
        </authorList>
    </citation>
    <scope>IDENTIFICATION</scope>
</reference>
<dbReference type="STRING" id="62062.ENSHHUP00000090336"/>
<sequence>MLLLVSSVMQLDCISHLFEGGDAVNSSNVLGQSPAHLAACSGQAFCLLWLLQTGSDANQQDNNGETPMHKAAKAGSLECISVLVASDAQLGLCNNEGRTAEDLAWSYGFEECGRFLNTLRMTRLLTSTSTPLMPAGLVACPLTGLQSSKLAGQKRAFIATGAQDGKRSRDW</sequence>
<evidence type="ECO:0000256" key="3">
    <source>
        <dbReference type="PROSITE-ProRule" id="PRU00023"/>
    </source>
</evidence>
<dbReference type="AlphaFoldDB" id="A0A4W5RK55"/>
<dbReference type="InterPro" id="IPR050776">
    <property type="entry name" value="Ank_Repeat/CDKN_Inhibitor"/>
</dbReference>
<dbReference type="Pfam" id="PF12796">
    <property type="entry name" value="Ank_2"/>
    <property type="match status" value="1"/>
</dbReference>
<dbReference type="PANTHER" id="PTHR24201">
    <property type="entry name" value="ANK_REP_REGION DOMAIN-CONTAINING PROTEIN"/>
    <property type="match status" value="1"/>
</dbReference>
<dbReference type="PROSITE" id="PS50297">
    <property type="entry name" value="ANK_REP_REGION"/>
    <property type="match status" value="2"/>
</dbReference>
<dbReference type="PROSITE" id="PS50088">
    <property type="entry name" value="ANK_REPEAT"/>
    <property type="match status" value="2"/>
</dbReference>
<dbReference type="PANTHER" id="PTHR24201:SF0">
    <property type="entry name" value="ANKYRIN REPEAT DOMAIN-CONTAINING PROTEIN 37"/>
    <property type="match status" value="1"/>
</dbReference>
<dbReference type="GeneTree" id="ENSGT00940000154216"/>
<dbReference type="Gene3D" id="1.25.40.20">
    <property type="entry name" value="Ankyrin repeat-containing domain"/>
    <property type="match status" value="1"/>
</dbReference>
<dbReference type="SMART" id="SM00248">
    <property type="entry name" value="ANK"/>
    <property type="match status" value="2"/>
</dbReference>
<accession>A0A4W5RK55</accession>
<evidence type="ECO:0000313" key="5">
    <source>
        <dbReference type="Proteomes" id="UP000314982"/>
    </source>
</evidence>
<dbReference type="Ensembl" id="ENSHHUT00000093136.1">
    <property type="protein sequence ID" value="ENSHHUP00000090336.1"/>
    <property type="gene ID" value="ENSHHUG00000052157.1"/>
</dbReference>
<keyword evidence="2 3" id="KW-0040">ANK repeat</keyword>
<evidence type="ECO:0000313" key="4">
    <source>
        <dbReference type="Ensembl" id="ENSHHUP00000090336.1"/>
    </source>
</evidence>
<name>A0A4W5RK55_9TELE</name>
<evidence type="ECO:0000256" key="2">
    <source>
        <dbReference type="ARBA" id="ARBA00023043"/>
    </source>
</evidence>
<feature type="repeat" description="ANK" evidence="3">
    <location>
        <begin position="30"/>
        <end position="62"/>
    </location>
</feature>
<proteinExistence type="predicted"/>
<dbReference type="InterPro" id="IPR036770">
    <property type="entry name" value="Ankyrin_rpt-contain_sf"/>
</dbReference>
<reference evidence="5" key="1">
    <citation type="submission" date="2018-06" db="EMBL/GenBank/DDBJ databases">
        <title>Genome assembly of Danube salmon.</title>
        <authorList>
            <person name="Macqueen D.J."/>
            <person name="Gundappa M.K."/>
        </authorList>
    </citation>
    <scope>NUCLEOTIDE SEQUENCE [LARGE SCALE GENOMIC DNA]</scope>
</reference>
<reference evidence="4" key="3">
    <citation type="submission" date="2025-09" db="UniProtKB">
        <authorList>
            <consortium name="Ensembl"/>
        </authorList>
    </citation>
    <scope>IDENTIFICATION</scope>
</reference>
<protein>
    <submittedName>
        <fullName evidence="4">Ankyrin repeat domain 37</fullName>
    </submittedName>
</protein>
<dbReference type="Proteomes" id="UP000314982">
    <property type="component" value="Unassembled WGS sequence"/>
</dbReference>
<dbReference type="InterPro" id="IPR002110">
    <property type="entry name" value="Ankyrin_rpt"/>
</dbReference>
<dbReference type="SUPFAM" id="SSF48403">
    <property type="entry name" value="Ankyrin repeat"/>
    <property type="match status" value="1"/>
</dbReference>